<dbReference type="VEuPathDB" id="FungiDB:BCV72DRAFT_251481"/>
<dbReference type="EMBL" id="KV921982">
    <property type="protein sequence ID" value="ORE04070.1"/>
    <property type="molecule type" value="Genomic_DNA"/>
</dbReference>
<protein>
    <recommendedName>
        <fullName evidence="3">Retrotransposon gag domain-containing protein</fullName>
    </recommendedName>
</protein>
<evidence type="ECO:0000313" key="2">
    <source>
        <dbReference type="EMBL" id="ORE04070.1"/>
    </source>
</evidence>
<evidence type="ECO:0008006" key="3">
    <source>
        <dbReference type="Google" id="ProtNLM"/>
    </source>
</evidence>
<feature type="compositionally biased region" description="Polar residues" evidence="1">
    <location>
        <begin position="230"/>
        <end position="245"/>
    </location>
</feature>
<dbReference type="Proteomes" id="UP000242414">
    <property type="component" value="Unassembled WGS sequence"/>
</dbReference>
<sequence>MEMDIQSMATIDSVQPETDSTDAIEILWSTLKNLTQKLARGAALNAPSEELKALQDEATRIKNCILFLNEAQAVCINPSSIANSHLSTPGLIYQQHASRLNHLIPANFPVRRSLTWLEVRKLIIKTYTAQDAAQELDHMNQLLSLKITSVESVEAFIDRFQRIRCAAKWEYDARTATIFKRALPGFLRQEVSSSLLHLGPVMAYMILSSNICQNKSSTSRSAPSFVVPANNRSTTGSNVRPLSTESSRHILKNAHRSSILGVFKASSTKNKFQCAAHGLANHPQKSFMGSGSSTALTILPSGHLSPSMAIRSARLTHASASLSVTPTSTSNARAPVTTVDINQSTGSNSMMVIDDDSFPVNYDCKKDVSNNTNLSLIVPTTIEHINTMALVDSGSSKRFDTTNNPLNALYRDNSYNLIHKPHTFEALPLSLEIDVIGLPTLPDLSCALVPEYDFISFLKGHSILSYFLFEFYHYEPLLY</sequence>
<gene>
    <name evidence="2" type="ORF">BCV72DRAFT_251481</name>
</gene>
<evidence type="ECO:0000256" key="1">
    <source>
        <dbReference type="SAM" id="MobiDB-lite"/>
    </source>
</evidence>
<accession>A0A1X0QWC6</accession>
<name>A0A1X0QWC6_RHIZD</name>
<organism evidence="2">
    <name type="scientific">Rhizopus microsporus var. microsporus</name>
    <dbReference type="NCBI Taxonomy" id="86635"/>
    <lineage>
        <taxon>Eukaryota</taxon>
        <taxon>Fungi</taxon>
        <taxon>Fungi incertae sedis</taxon>
        <taxon>Mucoromycota</taxon>
        <taxon>Mucoromycotina</taxon>
        <taxon>Mucoromycetes</taxon>
        <taxon>Mucorales</taxon>
        <taxon>Mucorineae</taxon>
        <taxon>Rhizopodaceae</taxon>
        <taxon>Rhizopus</taxon>
    </lineage>
</organism>
<feature type="region of interest" description="Disordered" evidence="1">
    <location>
        <begin position="222"/>
        <end position="245"/>
    </location>
</feature>
<proteinExistence type="predicted"/>
<dbReference type="AlphaFoldDB" id="A0A1X0QWC6"/>
<reference evidence="2" key="1">
    <citation type="journal article" date="2016" name="Proc. Natl. Acad. Sci. U.S.A.">
        <title>Lipid metabolic changes in an early divergent fungus govern the establishment of a mutualistic symbiosis with endobacteria.</title>
        <authorList>
            <person name="Lastovetsky O.A."/>
            <person name="Gaspar M.L."/>
            <person name="Mondo S.J."/>
            <person name="LaButti K.M."/>
            <person name="Sandor L."/>
            <person name="Grigoriev I.V."/>
            <person name="Henry S.A."/>
            <person name="Pawlowska T.E."/>
        </authorList>
    </citation>
    <scope>NUCLEOTIDE SEQUENCE [LARGE SCALE GENOMIC DNA]</scope>
    <source>
        <strain evidence="2">ATCC 52814</strain>
    </source>
</reference>